<dbReference type="EMBL" id="LT670818">
    <property type="protein sequence ID" value="SHH06321.1"/>
    <property type="molecule type" value="Genomic_DNA"/>
</dbReference>
<gene>
    <name evidence="2" type="ORF">SAMN05444169_5531</name>
</gene>
<dbReference type="AlphaFoldDB" id="A0A1M5PXR0"/>
<protein>
    <submittedName>
        <fullName evidence="2">Uncharacterized protein</fullName>
    </submittedName>
</protein>
<keyword evidence="1" id="KW-0812">Transmembrane</keyword>
<keyword evidence="1" id="KW-1133">Transmembrane helix</keyword>
<feature type="transmembrane region" description="Helical" evidence="1">
    <location>
        <begin position="35"/>
        <end position="56"/>
    </location>
</feature>
<evidence type="ECO:0000256" key="1">
    <source>
        <dbReference type="SAM" id="Phobius"/>
    </source>
</evidence>
<evidence type="ECO:0000313" key="3">
    <source>
        <dbReference type="Proteomes" id="UP000190675"/>
    </source>
</evidence>
<accession>A0A1M5PXR0</accession>
<reference evidence="2 3" key="1">
    <citation type="submission" date="2016-11" db="EMBL/GenBank/DDBJ databases">
        <authorList>
            <person name="Jaros S."/>
            <person name="Januszkiewicz K."/>
            <person name="Wedrychowicz H."/>
        </authorList>
    </citation>
    <scope>NUCLEOTIDE SEQUENCE [LARGE SCALE GENOMIC DNA]</scope>
    <source>
        <strain evidence="2 3">GAS242</strain>
    </source>
</reference>
<evidence type="ECO:0000313" key="2">
    <source>
        <dbReference type="EMBL" id="SHH06321.1"/>
    </source>
</evidence>
<dbReference type="Proteomes" id="UP000190675">
    <property type="component" value="Chromosome I"/>
</dbReference>
<feature type="transmembrane region" description="Helical" evidence="1">
    <location>
        <begin position="9"/>
        <end position="29"/>
    </location>
</feature>
<keyword evidence="1" id="KW-0472">Membrane</keyword>
<proteinExistence type="predicted"/>
<name>A0A1M5PXR0_9BRAD</name>
<sequence>MNKWYTPRVAMYGACLGLVYAASLEIGIWTHPDMYGQAGGGLIGGTIAGAILGLLISDFRNLFVRFFS</sequence>
<organism evidence="2 3">
    <name type="scientific">Bradyrhizobium erythrophlei</name>
    <dbReference type="NCBI Taxonomy" id="1437360"/>
    <lineage>
        <taxon>Bacteria</taxon>
        <taxon>Pseudomonadati</taxon>
        <taxon>Pseudomonadota</taxon>
        <taxon>Alphaproteobacteria</taxon>
        <taxon>Hyphomicrobiales</taxon>
        <taxon>Nitrobacteraceae</taxon>
        <taxon>Bradyrhizobium</taxon>
    </lineage>
</organism>